<feature type="binding site" evidence="7">
    <location>
        <position position="820"/>
    </location>
    <ligand>
        <name>Zn(2+)</name>
        <dbReference type="ChEBI" id="CHEBI:29105"/>
        <label>1</label>
    </ligand>
</feature>
<dbReference type="SUPFAM" id="SSF55781">
    <property type="entry name" value="GAF domain-like"/>
    <property type="match status" value="2"/>
</dbReference>
<evidence type="ECO:0000256" key="4">
    <source>
        <dbReference type="ARBA" id="ARBA00022801"/>
    </source>
</evidence>
<accession>A0A1Y2CX66</accession>
<name>A0A1Y2CX66_9FUNG</name>
<evidence type="ECO:0000313" key="11">
    <source>
        <dbReference type="EMBL" id="ORY51628.1"/>
    </source>
</evidence>
<feature type="binding site" evidence="7">
    <location>
        <position position="709"/>
    </location>
    <ligand>
        <name>Zn(2+)</name>
        <dbReference type="ChEBI" id="CHEBI:29105"/>
        <label>1</label>
    </ligand>
</feature>
<dbReference type="PANTHER" id="PTHR11347">
    <property type="entry name" value="CYCLIC NUCLEOTIDE PHOSPHODIESTERASE"/>
    <property type="match status" value="1"/>
</dbReference>
<evidence type="ECO:0000256" key="8">
    <source>
        <dbReference type="RuleBase" id="RU363067"/>
    </source>
</evidence>
<dbReference type="OrthoDB" id="546632at2759"/>
<dbReference type="InterPro" id="IPR023088">
    <property type="entry name" value="PDEase"/>
</dbReference>
<feature type="compositionally biased region" description="Polar residues" evidence="9">
    <location>
        <begin position="31"/>
        <end position="41"/>
    </location>
</feature>
<sequence>MITEESVRAWFKAHPSAAERLVADLGISQPAHTQPQTQTLGCKSKLARSSSSRSPTRAATMAKKNDPLALINVTTTSSSNDLVSDVSSRSPSPSADPPGLSPLKLVNKQLATISTSSSRSFLDINRALNRAPSTTSLISDPTKYVRPSDVHYEISRVLYSSLNLNTVIRRVLSFAVTIVNAEKCSLFLVDDKTKELYSTAWDVLPDYEKVERTFESMQRRASYEASGVTIPMTGSHFTGDEAVDFDAPESPNHKAAPSFRIQIGHGIAGYVAAHGKGLNIPDAYKDSRFDQSMDKKTGFVTKSILCLPIFGGPTTKMNPNGKVLGVASLINKVQSEVDDSISDIYDHPVFTETDVSVFRDFLQTVGIAIHNSMLYENVKQKEALAIAESKKSAALLEIANSIYGQGSASSLFKTIIVHARDLTNADRAVLFLVNKETKKLNLVVDSMNLDAAEGAGKMSLGKAMQGVAEYVVETGEVLLLDDVFSDSRFKGEVGPLVDDRGSYIAKSILATPIFDPDLNIVGVTKLSNKLIPDTRTITSFTNSDVQIMQAFSTFCGLALHKTIMYEALERERERLAITMEIMSYHATARLDEASYLESLLVKSCVSIADLSNPDYDPHIFPYTDDTLAVIMFQMFEDLGFIQTYQIPHDKLAKYILTVRKNYRGNQYHNFTHATCVAHALYLLAKQGVLEDCGFGGVEIYAMFLAAFNHDIDHRGTNNHFQKAAGTNLASFYNSSTMERHHFNHAMTIINSPGHNIIETLASDEYKLCLEIIEKAILATDLAVFFKNKKAAQELAQTKSYKRTDPAHKDLLLGMALTCSDLSAMSKKWENSKKTADSVYSEFFAQGDEEKKLGLPISADIMNRENEPQIPKMQVDFYKFIVFPAFEIFNGIVGPKCDHLMNEVKNNATNWAQLAENGVKYKVGTH</sequence>
<keyword evidence="4 8" id="KW-0378">Hydrolase</keyword>
<comment type="caution">
    <text evidence="11">The sequence shown here is derived from an EMBL/GenBank/DDBJ whole genome shotgun (WGS) entry which is preliminary data.</text>
</comment>
<gene>
    <name evidence="11" type="ORF">BCR33DRAFT_712648</name>
</gene>
<dbReference type="Gene3D" id="3.30.450.40">
    <property type="match status" value="2"/>
</dbReference>
<evidence type="ECO:0000256" key="6">
    <source>
        <dbReference type="PIRSR" id="PIRSR623088-2"/>
    </source>
</evidence>
<evidence type="ECO:0000313" key="12">
    <source>
        <dbReference type="Proteomes" id="UP000193642"/>
    </source>
</evidence>
<feature type="binding site" evidence="7">
    <location>
        <position position="710"/>
    </location>
    <ligand>
        <name>Zn(2+)</name>
        <dbReference type="ChEBI" id="CHEBI:29105"/>
        <label>1</label>
    </ligand>
</feature>
<feature type="region of interest" description="Disordered" evidence="9">
    <location>
        <begin position="31"/>
        <end position="65"/>
    </location>
</feature>
<dbReference type="Pfam" id="PF01590">
    <property type="entry name" value="GAF"/>
    <property type="match status" value="2"/>
</dbReference>
<feature type="binding site" evidence="6">
    <location>
        <position position="820"/>
    </location>
    <ligand>
        <name>AMP</name>
        <dbReference type="ChEBI" id="CHEBI:456215"/>
    </ligand>
</feature>
<dbReference type="GO" id="GO:0004114">
    <property type="term" value="F:3',5'-cyclic-nucleotide phosphodiesterase activity"/>
    <property type="evidence" value="ECO:0007669"/>
    <property type="project" value="InterPro"/>
</dbReference>
<dbReference type="FunFam" id="1.10.1300.10:FF:000003">
    <property type="entry name" value="Phosphodiesterase"/>
    <property type="match status" value="1"/>
</dbReference>
<comment type="cofactor">
    <cofactor evidence="8">
        <name>a divalent metal cation</name>
        <dbReference type="ChEBI" id="CHEBI:60240"/>
    </cofactor>
    <text evidence="8">Binds 2 divalent metal cations per subunit. Site 1 may preferentially bind zinc ions, while site 2 has a preference for magnesium and/or manganese ions.</text>
</comment>
<dbReference type="EC" id="3.1.4.-" evidence="8"/>
<organism evidence="11 12">
    <name type="scientific">Rhizoclosmatium globosum</name>
    <dbReference type="NCBI Taxonomy" id="329046"/>
    <lineage>
        <taxon>Eukaryota</taxon>
        <taxon>Fungi</taxon>
        <taxon>Fungi incertae sedis</taxon>
        <taxon>Chytridiomycota</taxon>
        <taxon>Chytridiomycota incertae sedis</taxon>
        <taxon>Chytridiomycetes</taxon>
        <taxon>Chytridiales</taxon>
        <taxon>Chytriomycetaceae</taxon>
        <taxon>Rhizoclosmatium</taxon>
    </lineage>
</organism>
<dbReference type="GO" id="GO:0007165">
    <property type="term" value="P:signal transduction"/>
    <property type="evidence" value="ECO:0007669"/>
    <property type="project" value="InterPro"/>
</dbReference>
<feature type="active site" description="Proton donor" evidence="5">
    <location>
        <position position="668"/>
    </location>
</feature>
<feature type="binding site" evidence="6">
    <location>
        <position position="710"/>
    </location>
    <ligand>
        <name>AMP</name>
        <dbReference type="ChEBI" id="CHEBI:456215"/>
    </ligand>
</feature>
<evidence type="ECO:0000256" key="9">
    <source>
        <dbReference type="SAM" id="MobiDB-lite"/>
    </source>
</evidence>
<dbReference type="Gene3D" id="1.10.1300.10">
    <property type="entry name" value="3'5'-cyclic nucleotide phosphodiesterase, catalytic domain"/>
    <property type="match status" value="1"/>
</dbReference>
<evidence type="ECO:0000256" key="3">
    <source>
        <dbReference type="ARBA" id="ARBA00022723"/>
    </source>
</evidence>
<dbReference type="STRING" id="329046.A0A1Y2CX66"/>
<dbReference type="InterPro" id="IPR003018">
    <property type="entry name" value="GAF"/>
</dbReference>
<feature type="binding site" evidence="6">
    <location>
        <begin position="668"/>
        <end position="672"/>
    </location>
    <ligand>
        <name>AMP</name>
        <dbReference type="ChEBI" id="CHEBI:456215"/>
    </ligand>
</feature>
<reference evidence="11 12" key="1">
    <citation type="submission" date="2016-07" db="EMBL/GenBank/DDBJ databases">
        <title>Pervasive Adenine N6-methylation of Active Genes in Fungi.</title>
        <authorList>
            <consortium name="DOE Joint Genome Institute"/>
            <person name="Mondo S.J."/>
            <person name="Dannebaum R.O."/>
            <person name="Kuo R.C."/>
            <person name="Labutti K."/>
            <person name="Haridas S."/>
            <person name="Kuo A."/>
            <person name="Salamov A."/>
            <person name="Ahrendt S.R."/>
            <person name="Lipzen A."/>
            <person name="Sullivan W."/>
            <person name="Andreopoulos W.B."/>
            <person name="Clum A."/>
            <person name="Lindquist E."/>
            <person name="Daum C."/>
            <person name="Ramamoorthy G.K."/>
            <person name="Gryganskyi A."/>
            <person name="Culley D."/>
            <person name="Magnuson J.K."/>
            <person name="James T.Y."/>
            <person name="O'Malley M.A."/>
            <person name="Stajich J.E."/>
            <person name="Spatafora J.W."/>
            <person name="Visel A."/>
            <person name="Grigoriev I.V."/>
        </authorList>
    </citation>
    <scope>NUCLEOTIDE SEQUENCE [LARGE SCALE GENOMIC DNA]</scope>
    <source>
        <strain evidence="11 12">JEL800</strain>
    </source>
</reference>
<feature type="binding site" evidence="7">
    <location>
        <position position="710"/>
    </location>
    <ligand>
        <name>Zn(2+)</name>
        <dbReference type="ChEBI" id="CHEBI:29105"/>
        <label>2</label>
    </ligand>
</feature>
<keyword evidence="2" id="KW-0140">cGMP</keyword>
<dbReference type="SMART" id="SM00065">
    <property type="entry name" value="GAF"/>
    <property type="match status" value="2"/>
</dbReference>
<dbReference type="PROSITE" id="PS00126">
    <property type="entry name" value="PDEASE_I_1"/>
    <property type="match status" value="1"/>
</dbReference>
<dbReference type="Proteomes" id="UP000193642">
    <property type="component" value="Unassembled WGS sequence"/>
</dbReference>
<dbReference type="GO" id="GO:0046872">
    <property type="term" value="F:metal ion binding"/>
    <property type="evidence" value="ECO:0007669"/>
    <property type="project" value="UniProtKB-KW"/>
</dbReference>
<evidence type="ECO:0000256" key="1">
    <source>
        <dbReference type="ARBA" id="ARBA00007648"/>
    </source>
</evidence>
<keyword evidence="12" id="KW-1185">Reference proteome</keyword>
<dbReference type="SMART" id="SM00471">
    <property type="entry name" value="HDc"/>
    <property type="match status" value="1"/>
</dbReference>
<dbReference type="PRINTS" id="PR00387">
    <property type="entry name" value="PDIESTERASE1"/>
</dbReference>
<dbReference type="InterPro" id="IPR003607">
    <property type="entry name" value="HD/PDEase_dom"/>
</dbReference>
<dbReference type="InterPro" id="IPR023174">
    <property type="entry name" value="PDEase_CS"/>
</dbReference>
<dbReference type="CDD" id="cd00077">
    <property type="entry name" value="HDc"/>
    <property type="match status" value="1"/>
</dbReference>
<feature type="binding site" evidence="7">
    <location>
        <position position="672"/>
    </location>
    <ligand>
        <name>Zn(2+)</name>
        <dbReference type="ChEBI" id="CHEBI:29105"/>
        <label>1</label>
    </ligand>
</feature>
<protein>
    <recommendedName>
        <fullName evidence="8">Phosphodiesterase</fullName>
        <ecNumber evidence="8">3.1.4.-</ecNumber>
    </recommendedName>
</protein>
<evidence type="ECO:0000259" key="10">
    <source>
        <dbReference type="PROSITE" id="PS51845"/>
    </source>
</evidence>
<feature type="domain" description="PDEase" evidence="10">
    <location>
        <begin position="588"/>
        <end position="917"/>
    </location>
</feature>
<proteinExistence type="inferred from homology"/>
<evidence type="ECO:0000256" key="2">
    <source>
        <dbReference type="ARBA" id="ARBA00022535"/>
    </source>
</evidence>
<comment type="similarity">
    <text evidence="1 8">Belongs to the cyclic nucleotide phosphodiesterase family.</text>
</comment>
<dbReference type="InterPro" id="IPR029016">
    <property type="entry name" value="GAF-like_dom_sf"/>
</dbReference>
<evidence type="ECO:0000256" key="7">
    <source>
        <dbReference type="PIRSR" id="PIRSR623088-3"/>
    </source>
</evidence>
<dbReference type="AlphaFoldDB" id="A0A1Y2CX66"/>
<dbReference type="InterPro" id="IPR036971">
    <property type="entry name" value="PDEase_catalytic_dom_sf"/>
</dbReference>
<feature type="binding site" evidence="6">
    <location>
        <position position="873"/>
    </location>
    <ligand>
        <name>AMP</name>
        <dbReference type="ChEBI" id="CHEBI:456215"/>
    </ligand>
</feature>
<dbReference type="InterPro" id="IPR002073">
    <property type="entry name" value="PDEase_catalytic_dom"/>
</dbReference>
<dbReference type="Pfam" id="PF00233">
    <property type="entry name" value="PDEase_I"/>
    <property type="match status" value="1"/>
</dbReference>
<keyword evidence="3 7" id="KW-0479">Metal-binding</keyword>
<feature type="compositionally biased region" description="Low complexity" evidence="9">
    <location>
        <begin position="79"/>
        <end position="93"/>
    </location>
</feature>
<feature type="region of interest" description="Disordered" evidence="9">
    <location>
        <begin position="79"/>
        <end position="101"/>
    </location>
</feature>
<feature type="compositionally biased region" description="Low complexity" evidence="9">
    <location>
        <begin position="47"/>
        <end position="60"/>
    </location>
</feature>
<dbReference type="PROSITE" id="PS51845">
    <property type="entry name" value="PDEASE_I_2"/>
    <property type="match status" value="1"/>
</dbReference>
<evidence type="ECO:0000256" key="5">
    <source>
        <dbReference type="PIRSR" id="PIRSR623088-1"/>
    </source>
</evidence>
<dbReference type="SUPFAM" id="SSF109604">
    <property type="entry name" value="HD-domain/PDEase-like"/>
    <property type="match status" value="1"/>
</dbReference>
<dbReference type="EMBL" id="MCGO01000005">
    <property type="protein sequence ID" value="ORY51628.1"/>
    <property type="molecule type" value="Genomic_DNA"/>
</dbReference>